<proteinExistence type="predicted"/>
<dbReference type="OrthoDB" id="1524389at2"/>
<keyword evidence="1" id="KW-1133">Transmembrane helix</keyword>
<keyword evidence="1" id="KW-0472">Membrane</keyword>
<dbReference type="EMBL" id="SMAD01000003">
    <property type="protein sequence ID" value="TCS88327.1"/>
    <property type="molecule type" value="Genomic_DNA"/>
</dbReference>
<gene>
    <name evidence="4" type="ORF">EDD80_103191</name>
</gene>
<feature type="transmembrane region" description="Helical" evidence="1">
    <location>
        <begin position="84"/>
        <end position="103"/>
    </location>
</feature>
<dbReference type="InterPro" id="IPR012373">
    <property type="entry name" value="Ferrdict_sens_TM"/>
</dbReference>
<comment type="caution">
    <text evidence="4">The sequence shown here is derived from an EMBL/GenBank/DDBJ whole genome shotgun (WGS) entry which is preliminary data.</text>
</comment>
<dbReference type="InterPro" id="IPR006860">
    <property type="entry name" value="FecR"/>
</dbReference>
<dbReference type="RefSeq" id="WP_132128544.1">
    <property type="nucleotide sequence ID" value="NZ_CP042432.1"/>
</dbReference>
<dbReference type="Gene3D" id="3.55.50.30">
    <property type="match status" value="1"/>
</dbReference>
<evidence type="ECO:0000256" key="1">
    <source>
        <dbReference type="SAM" id="Phobius"/>
    </source>
</evidence>
<dbReference type="Gene3D" id="2.60.120.1440">
    <property type="match status" value="1"/>
</dbReference>
<organism evidence="4 5">
    <name type="scientific">Anseongella ginsenosidimutans</name>
    <dbReference type="NCBI Taxonomy" id="496056"/>
    <lineage>
        <taxon>Bacteria</taxon>
        <taxon>Pseudomonadati</taxon>
        <taxon>Bacteroidota</taxon>
        <taxon>Sphingobacteriia</taxon>
        <taxon>Sphingobacteriales</taxon>
        <taxon>Sphingobacteriaceae</taxon>
        <taxon>Anseongella</taxon>
    </lineage>
</organism>
<evidence type="ECO:0000259" key="3">
    <source>
        <dbReference type="Pfam" id="PF16344"/>
    </source>
</evidence>
<dbReference type="InterPro" id="IPR032508">
    <property type="entry name" value="FecR_C"/>
</dbReference>
<protein>
    <submittedName>
        <fullName evidence="4">FecR family protein</fullName>
    </submittedName>
</protein>
<dbReference type="AlphaFoldDB" id="A0A4R3KTI7"/>
<sequence length="335" mass="37868">MDQRNTEALFEKYLQGKSTPEETERIHAWLEQLNNDEEKWSGKRGQEQKEYLAGLYEDVRHSIMKREENKRRGKGRSIPFKLTFPRIAAALVLLCGLSFLFYINRPADKVAPNEYIVEATTGEDIKELRLSDGSVVWLNKGSSLQHSEEFTAGPREVFLEGEAFFQVAPDASRPFIIHTGGMKTRVLGTSFNVQAYKGEKEMRVVVVTGQVEVSAPSGQNDKVLLTSKQMATYTPDEKQLNKKTIQSTEQYTAWKDGKLLFRQTPMSEVAAQLERAFGLKIKMENSAIRHCKITGRFDRSQAASLTIEAICKSIEARFRIKDGTVFIDGQGCGKK</sequence>
<keyword evidence="1" id="KW-0812">Transmembrane</keyword>
<name>A0A4R3KTI7_9SPHI</name>
<reference evidence="4 5" key="1">
    <citation type="submission" date="2019-03" db="EMBL/GenBank/DDBJ databases">
        <title>Genomic Encyclopedia of Type Strains, Phase IV (KMG-IV): sequencing the most valuable type-strain genomes for metagenomic binning, comparative biology and taxonomic classification.</title>
        <authorList>
            <person name="Goeker M."/>
        </authorList>
    </citation>
    <scope>NUCLEOTIDE SEQUENCE [LARGE SCALE GENOMIC DNA]</scope>
    <source>
        <strain evidence="4 5">DSM 21100</strain>
    </source>
</reference>
<dbReference type="PANTHER" id="PTHR30273">
    <property type="entry name" value="PERIPLASMIC SIGNAL SENSOR AND SIGMA FACTOR ACTIVATOR FECR-RELATED"/>
    <property type="match status" value="1"/>
</dbReference>
<dbReference type="PANTHER" id="PTHR30273:SF2">
    <property type="entry name" value="PROTEIN FECR"/>
    <property type="match status" value="1"/>
</dbReference>
<evidence type="ECO:0000259" key="2">
    <source>
        <dbReference type="Pfam" id="PF04773"/>
    </source>
</evidence>
<feature type="domain" description="Protein FecR C-terminal" evidence="3">
    <location>
        <begin position="258"/>
        <end position="327"/>
    </location>
</feature>
<dbReference type="GO" id="GO:0016989">
    <property type="term" value="F:sigma factor antagonist activity"/>
    <property type="evidence" value="ECO:0007669"/>
    <property type="project" value="TreeGrafter"/>
</dbReference>
<dbReference type="Pfam" id="PF16344">
    <property type="entry name" value="FecR_C"/>
    <property type="match status" value="1"/>
</dbReference>
<evidence type="ECO:0000313" key="5">
    <source>
        <dbReference type="Proteomes" id="UP000295807"/>
    </source>
</evidence>
<evidence type="ECO:0000313" key="4">
    <source>
        <dbReference type="EMBL" id="TCS88327.1"/>
    </source>
</evidence>
<keyword evidence="5" id="KW-1185">Reference proteome</keyword>
<dbReference type="PIRSF" id="PIRSF018266">
    <property type="entry name" value="FecR"/>
    <property type="match status" value="1"/>
</dbReference>
<dbReference type="Pfam" id="PF04773">
    <property type="entry name" value="FecR"/>
    <property type="match status" value="1"/>
</dbReference>
<accession>A0A4R3KTI7</accession>
<feature type="domain" description="FecR protein" evidence="2">
    <location>
        <begin position="120"/>
        <end position="212"/>
    </location>
</feature>
<dbReference type="Proteomes" id="UP000295807">
    <property type="component" value="Unassembled WGS sequence"/>
</dbReference>